<protein>
    <submittedName>
        <fullName evidence="3">Uncharacterized protein</fullName>
    </submittedName>
</protein>
<dbReference type="RefSeq" id="YP_010359035.1">
    <property type="nucleotide sequence ID" value="NC_062768.1"/>
</dbReference>
<feature type="region of interest" description="Disordered" evidence="2">
    <location>
        <begin position="198"/>
        <end position="217"/>
    </location>
</feature>
<evidence type="ECO:0000313" key="4">
    <source>
        <dbReference type="Proteomes" id="UP000827406"/>
    </source>
</evidence>
<feature type="coiled-coil region" evidence="1">
    <location>
        <begin position="225"/>
        <end position="267"/>
    </location>
</feature>
<gene>
    <name evidence="3" type="primary">gp_16147</name>
</gene>
<dbReference type="EMBL" id="MZ130478">
    <property type="protein sequence ID" value="QWM89463.1"/>
    <property type="molecule type" value="Genomic_DNA"/>
</dbReference>
<dbReference type="KEGG" id="vg:75691788"/>
<accession>A0AAE7RWX7</accession>
<name>A0AAE7RWX7_9CAUD</name>
<feature type="region of interest" description="Disordered" evidence="2">
    <location>
        <begin position="364"/>
        <end position="384"/>
    </location>
</feature>
<evidence type="ECO:0000256" key="2">
    <source>
        <dbReference type="SAM" id="MobiDB-lite"/>
    </source>
</evidence>
<keyword evidence="1" id="KW-0175">Coiled coil</keyword>
<organism evidence="3 4">
    <name type="scientific">uncultured phage cr151_1</name>
    <dbReference type="NCBI Taxonomy" id="2986406"/>
    <lineage>
        <taxon>Viruses</taxon>
        <taxon>Duplodnaviria</taxon>
        <taxon>Heunggongvirae</taxon>
        <taxon>Uroviricota</taxon>
        <taxon>Caudoviricetes</taxon>
        <taxon>Crassvirales</taxon>
        <taxon>Steigviridae</taxon>
        <taxon>Asinivirinae</taxon>
        <taxon>Kolpuevirus</taxon>
        <taxon>Kolpuevirus coli</taxon>
    </lineage>
</organism>
<dbReference type="GeneID" id="75691788"/>
<feature type="compositionally biased region" description="Basic and acidic residues" evidence="2">
    <location>
        <begin position="64"/>
        <end position="82"/>
    </location>
</feature>
<sequence length="384" mass="43576">MEGLDMDNILSPDEVESLFTSDGSEETQVTPPEQQEEENKEKPTTEVPEVNPDELFTEEPESVGSEKVDTQGKEDTTSKEETGTSPKTNFYSSIASALKEEGILSALDEETLSKIQTPEDFAEAMENELKAKLDERQKRIDEALQVGVEPDEVRKYEGTINYLNTITEDAISDESANGEKLRKQLIFQDFLNRGFSKERAQRETQKSFNSGSDVEDAKEALASNKEYFQQEYEDLVAEARAEEEAEKARTKKEAEELKKSILDEKEIFKGLELDKTTREKVYNSISKPVYKDPETGQYLTAIQKYERDNRQDFLKKIGLLFTMTDGFTNLDKLVKPTATKQVKKSLRELEHTINTTRRNTDGSLSFISGVSDDPESKVSYELDV</sequence>
<feature type="region of interest" description="Disordered" evidence="2">
    <location>
        <begin position="1"/>
        <end position="89"/>
    </location>
</feature>
<evidence type="ECO:0000313" key="3">
    <source>
        <dbReference type="EMBL" id="QWM89463.1"/>
    </source>
</evidence>
<feature type="compositionally biased region" description="Basic and acidic residues" evidence="2">
    <location>
        <begin position="374"/>
        <end position="384"/>
    </location>
</feature>
<evidence type="ECO:0000256" key="1">
    <source>
        <dbReference type="SAM" id="Coils"/>
    </source>
</evidence>
<dbReference type="Proteomes" id="UP000827406">
    <property type="component" value="Segment"/>
</dbReference>
<keyword evidence="4" id="KW-1185">Reference proteome</keyword>
<feature type="compositionally biased region" description="Acidic residues" evidence="2">
    <location>
        <begin position="51"/>
        <end position="61"/>
    </location>
</feature>
<proteinExistence type="predicted"/>
<reference evidence="3 4" key="1">
    <citation type="submission" date="2021-04" db="EMBL/GenBank/DDBJ databases">
        <authorList>
            <person name="Shkoporov A.N."/>
            <person name="Stockdale S.R."/>
            <person name="Guerin E."/>
            <person name="Ross R.P."/>
            <person name="Hill C."/>
        </authorList>
    </citation>
    <scope>NUCLEOTIDE SEQUENCE [LARGE SCALE GENOMIC DNA]</scope>
    <source>
        <strain evidence="4">cr151_1</strain>
    </source>
</reference>